<feature type="region of interest" description="Disordered" evidence="1">
    <location>
        <begin position="513"/>
        <end position="562"/>
    </location>
</feature>
<dbReference type="SMART" id="SM00355">
    <property type="entry name" value="ZnF_C2H2"/>
    <property type="match status" value="3"/>
</dbReference>
<protein>
    <submittedName>
        <fullName evidence="3">C2H2 finger domain-containing protein</fullName>
    </submittedName>
</protein>
<accession>A0A545VEI0</accession>
<comment type="caution">
    <text evidence="3">The sequence shown here is derived from an EMBL/GenBank/DDBJ whole genome shotgun (WGS) entry which is preliminary data.</text>
</comment>
<evidence type="ECO:0000259" key="2">
    <source>
        <dbReference type="SMART" id="SM00355"/>
    </source>
</evidence>
<feature type="compositionally biased region" description="Basic and acidic residues" evidence="1">
    <location>
        <begin position="924"/>
        <end position="935"/>
    </location>
</feature>
<feature type="domain" description="C2H2-type" evidence="2">
    <location>
        <begin position="691"/>
        <end position="718"/>
    </location>
</feature>
<reference evidence="3 4" key="1">
    <citation type="journal article" date="2019" name="Appl. Microbiol. Biotechnol.">
        <title>Genome sequence of Isaria javanica and comparative genome analysis insights into family S53 peptidase evolution in fungal entomopathogens.</title>
        <authorList>
            <person name="Lin R."/>
            <person name="Zhang X."/>
            <person name="Xin B."/>
            <person name="Zou M."/>
            <person name="Gao Y."/>
            <person name="Qin F."/>
            <person name="Hu Q."/>
            <person name="Xie B."/>
            <person name="Cheng X."/>
        </authorList>
    </citation>
    <scope>NUCLEOTIDE SEQUENCE [LARGE SCALE GENOMIC DNA]</scope>
    <source>
        <strain evidence="3 4">IJ1G</strain>
    </source>
</reference>
<feature type="compositionally biased region" description="Low complexity" evidence="1">
    <location>
        <begin position="513"/>
        <end position="542"/>
    </location>
</feature>
<feature type="region of interest" description="Disordered" evidence="1">
    <location>
        <begin position="14"/>
        <end position="45"/>
    </location>
</feature>
<dbReference type="InterPro" id="IPR039970">
    <property type="entry name" value="TF_Grauzone"/>
</dbReference>
<name>A0A545VEI0_9HYPO</name>
<feature type="region of interest" description="Disordered" evidence="1">
    <location>
        <begin position="386"/>
        <end position="419"/>
    </location>
</feature>
<feature type="region of interest" description="Disordered" evidence="1">
    <location>
        <begin position="107"/>
        <end position="142"/>
    </location>
</feature>
<feature type="compositionally biased region" description="Gly residues" evidence="1">
    <location>
        <begin position="25"/>
        <end position="37"/>
    </location>
</feature>
<keyword evidence="4" id="KW-1185">Reference proteome</keyword>
<proteinExistence type="predicted"/>
<feature type="domain" description="C2H2-type" evidence="2">
    <location>
        <begin position="724"/>
        <end position="755"/>
    </location>
</feature>
<gene>
    <name evidence="3" type="ORF">IF1G_00047</name>
</gene>
<dbReference type="AlphaFoldDB" id="A0A545VEI0"/>
<dbReference type="STRING" id="43265.A0A545VEI0"/>
<feature type="domain" description="C2H2-type" evidence="2">
    <location>
        <begin position="663"/>
        <end position="687"/>
    </location>
</feature>
<evidence type="ECO:0000256" key="1">
    <source>
        <dbReference type="SAM" id="MobiDB-lite"/>
    </source>
</evidence>
<dbReference type="InterPro" id="IPR013087">
    <property type="entry name" value="Znf_C2H2_type"/>
</dbReference>
<evidence type="ECO:0000313" key="3">
    <source>
        <dbReference type="EMBL" id="TQW00116.1"/>
    </source>
</evidence>
<evidence type="ECO:0000313" key="4">
    <source>
        <dbReference type="Proteomes" id="UP000315783"/>
    </source>
</evidence>
<organism evidence="3 4">
    <name type="scientific">Cordyceps javanica</name>
    <dbReference type="NCBI Taxonomy" id="43265"/>
    <lineage>
        <taxon>Eukaryota</taxon>
        <taxon>Fungi</taxon>
        <taxon>Dikarya</taxon>
        <taxon>Ascomycota</taxon>
        <taxon>Pezizomycotina</taxon>
        <taxon>Sordariomycetes</taxon>
        <taxon>Hypocreomycetidae</taxon>
        <taxon>Hypocreales</taxon>
        <taxon>Cordycipitaceae</taxon>
        <taxon>Cordyceps</taxon>
    </lineage>
</organism>
<feature type="compositionally biased region" description="Polar residues" evidence="1">
    <location>
        <begin position="869"/>
        <end position="878"/>
    </location>
</feature>
<dbReference type="Gene3D" id="3.30.160.60">
    <property type="entry name" value="Classic Zinc Finger"/>
    <property type="match status" value="1"/>
</dbReference>
<dbReference type="PANTHER" id="PTHR23225:SF2">
    <property type="entry name" value="AT09679P-RELATED"/>
    <property type="match status" value="1"/>
</dbReference>
<dbReference type="Gene3D" id="3.40.50.1460">
    <property type="match status" value="1"/>
</dbReference>
<sequence>MFLLGSFRHIRSPTKYTHTHTDPDPGGGVVGPGGSAGPPGPTTFPNRTSARLGFRSALRLYGSQPQGLLLTLFSSHSKSLAACRLPPAACPPDHHMEPAGKRRKLAPKLNASASSPPDPHSTPYHHKPPRPSHIVPDAPHHSQRHEFEAFARHLHDAAMLINRQASQTTTCYANVSVLLLGWQDDSAVLQHIRALQQVFVTEYRYHTQTWQIPTVANPSIKLRMQIASFLEHARPNQLLIIYYSGHGYVGADGQLYWACSPQDHSARLKWDDVRCLFEDAQSDILLLLDTCAVPDSIASTRGLKQVIAACSPDTTQHPLAASRAYFSPCLTAALRQLSRATSFSAEQLCHEIKTASQANVDSEPRFSSPPSEPQFFTMTRGQGKKIQLSPLPESLSDTATPETSRPRDAPPSPTPGPKLTFDEARILVCTTFVGDATPDMSAFHSWLRNTPPLAAQITVEGMFLGPPTVLLISMPTSLWASVQHDKIWYYLGSITSRNLVTLYDKVVATSDASTAMTEATTATTMAPESTSTSEPARPSSSAPWPPPAYPVKDEQPDGQTSPTARLYQSLAAGGLGMKAKAHGAESVEMQEAAEQLKALSHVRHRSGDAAANTSPQRAALPVAMPTLHPGFRNLTRSESMPVLDSGTGSAGARMRRMLGKPDIRCAHCSHAPFKDSSSLRKHIAAAHTRPFPCAFYFAGCTSTFGSKNEWKRHIASQHLCLQYYRCSICLQTTVDGKGNEFNRKDLFTQHLRRMHAPLEVKRALAKGDNGQQQSEWESYVREMQQSCLIQRRHPPQRSSCPKPGCVNSFEGPTAWDEWTEHVGRHMEKGEGDNLGVDDLLLRYALDEGIIERVGETGYKLCQVLGSGGAPSQPTNQAISEPHESQAMPTQSSAPPPPPPPPPPDESQPWGVRSLPPLPAHPLHPPHDRNPKPPPE</sequence>
<dbReference type="Proteomes" id="UP000315783">
    <property type="component" value="Unassembled WGS sequence"/>
</dbReference>
<feature type="compositionally biased region" description="Pro residues" evidence="1">
    <location>
        <begin position="893"/>
        <end position="905"/>
    </location>
</feature>
<dbReference type="PANTHER" id="PTHR23225">
    <property type="entry name" value="ZINC FINGER PROTEIN"/>
    <property type="match status" value="1"/>
</dbReference>
<feature type="region of interest" description="Disordered" evidence="1">
    <location>
        <begin position="867"/>
        <end position="935"/>
    </location>
</feature>
<dbReference type="GO" id="GO:0003700">
    <property type="term" value="F:DNA-binding transcription factor activity"/>
    <property type="evidence" value="ECO:0007669"/>
    <property type="project" value="InterPro"/>
</dbReference>
<dbReference type="EMBL" id="SPUK01000001">
    <property type="protein sequence ID" value="TQW00116.1"/>
    <property type="molecule type" value="Genomic_DNA"/>
</dbReference>